<evidence type="ECO:0000259" key="5">
    <source>
        <dbReference type="Pfam" id="PF01094"/>
    </source>
</evidence>
<gene>
    <name evidence="6" type="ORF">MettiDRAFT_2260</name>
</gene>
<dbReference type="PANTHER" id="PTHR30483:SF40">
    <property type="entry name" value="HISTIDINE KINASE"/>
    <property type="match status" value="1"/>
</dbReference>
<organism evidence="6 7">
    <name type="scientific">Methanolobus tindarius DSM 2278</name>
    <dbReference type="NCBI Taxonomy" id="1090322"/>
    <lineage>
        <taxon>Archaea</taxon>
        <taxon>Methanobacteriati</taxon>
        <taxon>Methanobacteriota</taxon>
        <taxon>Stenosarchaea group</taxon>
        <taxon>Methanomicrobia</taxon>
        <taxon>Methanosarcinales</taxon>
        <taxon>Methanosarcinaceae</taxon>
        <taxon>Methanolobus</taxon>
    </lineage>
</organism>
<evidence type="ECO:0000313" key="7">
    <source>
        <dbReference type="Proteomes" id="UP000019483"/>
    </source>
</evidence>
<dbReference type="EMBL" id="AZAJ01000001">
    <property type="protein sequence ID" value="ETA68779.1"/>
    <property type="molecule type" value="Genomic_DNA"/>
</dbReference>
<comment type="caution">
    <text evidence="6">The sequence shown here is derived from an EMBL/GenBank/DDBJ whole genome shotgun (WGS) entry which is preliminary data.</text>
</comment>
<dbReference type="InterPro" id="IPR001828">
    <property type="entry name" value="ANF_lig-bd_rcpt"/>
</dbReference>
<keyword evidence="2" id="KW-0812">Transmembrane</keyword>
<accession>W9DQF5</accession>
<dbReference type="PANTHER" id="PTHR30483">
    <property type="entry name" value="LEUCINE-SPECIFIC-BINDING PROTEIN"/>
    <property type="match status" value="1"/>
</dbReference>
<dbReference type="GO" id="GO:0016020">
    <property type="term" value="C:membrane"/>
    <property type="evidence" value="ECO:0007669"/>
    <property type="project" value="UniProtKB-SubCell"/>
</dbReference>
<evidence type="ECO:0000256" key="2">
    <source>
        <dbReference type="ARBA" id="ARBA00022692"/>
    </source>
</evidence>
<dbReference type="AlphaFoldDB" id="W9DQF5"/>
<dbReference type="Gene3D" id="3.40.50.2300">
    <property type="match status" value="2"/>
</dbReference>
<evidence type="ECO:0000256" key="3">
    <source>
        <dbReference type="ARBA" id="ARBA00022989"/>
    </source>
</evidence>
<name>W9DQF5_METTI</name>
<proteinExistence type="predicted"/>
<dbReference type="PROSITE" id="PS51257">
    <property type="entry name" value="PROKAR_LIPOPROTEIN"/>
    <property type="match status" value="1"/>
</dbReference>
<dbReference type="InterPro" id="IPR051010">
    <property type="entry name" value="BCAA_transport"/>
</dbReference>
<keyword evidence="3" id="KW-1133">Transmembrane helix</keyword>
<dbReference type="OrthoDB" id="21336at2157"/>
<keyword evidence="4" id="KW-0472">Membrane</keyword>
<dbReference type="STRING" id="1090322.MettiDRAFT_2260"/>
<feature type="domain" description="Receptor ligand binding region" evidence="5">
    <location>
        <begin position="56"/>
        <end position="389"/>
    </location>
</feature>
<evidence type="ECO:0000256" key="1">
    <source>
        <dbReference type="ARBA" id="ARBA00004370"/>
    </source>
</evidence>
<dbReference type="Proteomes" id="UP000019483">
    <property type="component" value="Unassembled WGS sequence"/>
</dbReference>
<evidence type="ECO:0000313" key="6">
    <source>
        <dbReference type="EMBL" id="ETA68779.1"/>
    </source>
</evidence>
<dbReference type="InterPro" id="IPR028082">
    <property type="entry name" value="Peripla_BP_I"/>
</dbReference>
<sequence length="411" mass="45183">MRKTNYIIISMLLLATFLSGCVDQTEVDVNSESEDITIGALLPLTGDLSSIGESSQAALEISRTDINDYYSELGSETKVEVIVKDTESNPEKALEQLKELDEMGIKIVIGPQASNEAETVLEYATENGIVLLSTASTAPALAIPEDNLFRLVPDDTEQGMGIATLMHEENISAVIPVYRNDVWGLGLSEEVKNSFESLGGTVLEGIAYESNDEDLSAEVESLNEKVATATSEYGEESVAVLLCSYGEATEIFALAQDQPALSAVNWYGSDGIALNKELVNNDDSASFAIATNLKAPIYGSDEKNSRYEEVGTRIEEQIGRVPDTYAYATYDALWILTFVDLDSTPENENSVKLAMNTLTESYYGVTGWTELNKDGDREHWNYDIWTVTEEDGTYQWKLAARYFCHDGLVFE</sequence>
<evidence type="ECO:0000256" key="4">
    <source>
        <dbReference type="ARBA" id="ARBA00023136"/>
    </source>
</evidence>
<reference evidence="6 7" key="1">
    <citation type="submission" date="2013-08" db="EMBL/GenBank/DDBJ databases">
        <authorList>
            <consortium name="DOE Joint Genome Institute"/>
            <person name="Eisen J."/>
            <person name="Huntemann M."/>
            <person name="Han J."/>
            <person name="Chen A."/>
            <person name="Kyrpides N."/>
            <person name="Mavromatis K."/>
            <person name="Markowitz V."/>
            <person name="Palaniappan K."/>
            <person name="Ivanova N."/>
            <person name="Schaumberg A."/>
            <person name="Pati A."/>
            <person name="Liolios K."/>
            <person name="Nordberg H.P."/>
            <person name="Cantor M.N."/>
            <person name="Hua S.X."/>
            <person name="Woyke T."/>
        </authorList>
    </citation>
    <scope>NUCLEOTIDE SEQUENCE [LARGE SCALE GENOMIC DNA]</scope>
    <source>
        <strain evidence="6 7">DSM 2278</strain>
    </source>
</reference>
<protein>
    <submittedName>
        <fullName evidence="6">Amino acid/amide ABC transporter substrate-binding protein, HAAT family</fullName>
    </submittedName>
</protein>
<dbReference type="SUPFAM" id="SSF53822">
    <property type="entry name" value="Periplasmic binding protein-like I"/>
    <property type="match status" value="1"/>
</dbReference>
<keyword evidence="7" id="KW-1185">Reference proteome</keyword>
<dbReference type="Pfam" id="PF01094">
    <property type="entry name" value="ANF_receptor"/>
    <property type="match status" value="1"/>
</dbReference>
<comment type="subcellular location">
    <subcellularLocation>
        <location evidence="1">Membrane</location>
    </subcellularLocation>
</comment>